<feature type="chain" id="PRO_5002124066" evidence="1">
    <location>
        <begin position="21"/>
        <end position="84"/>
    </location>
</feature>
<dbReference type="Proteomes" id="UP000031802">
    <property type="component" value="Unassembled WGS sequence"/>
</dbReference>
<dbReference type="STRING" id="1229276.DI53_2706"/>
<reference evidence="2 3" key="2">
    <citation type="journal article" date="2015" name="PLoS ONE">
        <title>Whole-Genome Optical Mapping and Finished Genome Sequence of Sphingobacterium deserti sp. nov., a New Species Isolated from the Western Desert of China.</title>
        <authorList>
            <person name="Teng C."/>
            <person name="Zhou Z."/>
            <person name="Molnar I."/>
            <person name="Li X."/>
            <person name="Tang R."/>
            <person name="Chen M."/>
            <person name="Wang L."/>
            <person name="Su S."/>
            <person name="Zhang W."/>
            <person name="Lin M."/>
        </authorList>
    </citation>
    <scope>NUCLEOTIDE SEQUENCE [LARGE SCALE GENOMIC DNA]</scope>
    <source>
        <strain evidence="3">ACCC05744</strain>
    </source>
</reference>
<comment type="caution">
    <text evidence="2">The sequence shown here is derived from an EMBL/GenBank/DDBJ whole genome shotgun (WGS) entry which is preliminary data.</text>
</comment>
<sequence>MRLIAFFVVVTLLTLQTSNAQEAAKLNASLDKMVSASISGNIQHMLESTTPRLIKAIRGRERAMLLLRETYSSLATQGIKSTVL</sequence>
<keyword evidence="1" id="KW-0732">Signal</keyword>
<evidence type="ECO:0000313" key="2">
    <source>
        <dbReference type="EMBL" id="KGE13518.1"/>
    </source>
</evidence>
<reference evidence="3" key="1">
    <citation type="submission" date="2014-04" db="EMBL/GenBank/DDBJ databases">
        <title>Whole-Genome optical mapping and complete genome sequence of Sphingobacterium deserti sp. nov., a new spaces isolated from desert in the west of China.</title>
        <authorList>
            <person name="Teng C."/>
            <person name="Zhou Z."/>
            <person name="Li X."/>
            <person name="Chen M."/>
            <person name="Lin M."/>
            <person name="Wang L."/>
            <person name="Su S."/>
            <person name="Zhang C."/>
            <person name="Zhang W."/>
        </authorList>
    </citation>
    <scope>NUCLEOTIDE SEQUENCE [LARGE SCALE GENOMIC DNA]</scope>
    <source>
        <strain evidence="3">ACCC05744</strain>
    </source>
</reference>
<proteinExistence type="predicted"/>
<protein>
    <submittedName>
        <fullName evidence="2">Uncharacterized protein</fullName>
    </submittedName>
</protein>
<organism evidence="2 3">
    <name type="scientific">Sphingobacterium deserti</name>
    <dbReference type="NCBI Taxonomy" id="1229276"/>
    <lineage>
        <taxon>Bacteria</taxon>
        <taxon>Pseudomonadati</taxon>
        <taxon>Bacteroidota</taxon>
        <taxon>Sphingobacteriia</taxon>
        <taxon>Sphingobacteriales</taxon>
        <taxon>Sphingobacteriaceae</taxon>
        <taxon>Sphingobacterium</taxon>
    </lineage>
</organism>
<dbReference type="AlphaFoldDB" id="A0A0B8T3B5"/>
<name>A0A0B8T3B5_9SPHI</name>
<gene>
    <name evidence="2" type="ORF">DI53_2706</name>
</gene>
<keyword evidence="3" id="KW-1185">Reference proteome</keyword>
<accession>A0A0B8T3B5</accession>
<dbReference type="EMBL" id="JJMU01000049">
    <property type="protein sequence ID" value="KGE13518.1"/>
    <property type="molecule type" value="Genomic_DNA"/>
</dbReference>
<evidence type="ECO:0000256" key="1">
    <source>
        <dbReference type="SAM" id="SignalP"/>
    </source>
</evidence>
<evidence type="ECO:0000313" key="3">
    <source>
        <dbReference type="Proteomes" id="UP000031802"/>
    </source>
</evidence>
<feature type="signal peptide" evidence="1">
    <location>
        <begin position="1"/>
        <end position="20"/>
    </location>
</feature>